<gene>
    <name evidence="9" type="ORF">GHK86_14150</name>
</gene>
<organism evidence="9 10">
    <name type="scientific">Acidiferrimicrobium australe</name>
    <dbReference type="NCBI Taxonomy" id="2664430"/>
    <lineage>
        <taxon>Bacteria</taxon>
        <taxon>Bacillati</taxon>
        <taxon>Actinomycetota</taxon>
        <taxon>Acidimicrobiia</taxon>
        <taxon>Acidimicrobiales</taxon>
        <taxon>Acidimicrobiaceae</taxon>
        <taxon>Acidiferrimicrobium</taxon>
    </lineage>
</organism>
<evidence type="ECO:0000256" key="3">
    <source>
        <dbReference type="ARBA" id="ARBA00022475"/>
    </source>
</evidence>
<comment type="subcellular location">
    <subcellularLocation>
        <location evidence="1">Cell membrane</location>
        <topology evidence="1">Multi-pass membrane protein</topology>
    </subcellularLocation>
</comment>
<feature type="transmembrane region" description="Helical" evidence="7">
    <location>
        <begin position="250"/>
        <end position="270"/>
    </location>
</feature>
<evidence type="ECO:0000259" key="8">
    <source>
        <dbReference type="Pfam" id="PF02687"/>
    </source>
</evidence>
<sequence length="368" mass="37406">MRLGLLDLLRARLRFGLLAGALAVLVFLLLFLNTISATLLGFLTGAVQHNSADVLVYSATSRRNLQASRLDPSVVGTIRAVPGVAAAGPIGQTTLTASVGRGLDDLSLFGYQPGRPGGPARIVSGRLPGPGEALVDRTDEPNGFRIGATIVVQPTGRRLKIVGYTEESRFNAAPTAYTTIGTFRRIVAAANPGAPIVPDNLVGVAVDQGTSPSSVADAIDAAVPGVEALPRAEAVASIPGVSSITASFDLIVGITFVIVAVVTGFFFLIITVPKLRVFAGLRALGATSRYLAASVLTQVVTVVVAGVAAATALLAAAAAMSSPAFPLAVDTRLVLLSGAAVLGSSVAASMLAVRRVARVDPLVGSGAR</sequence>
<comment type="caution">
    <text evidence="9">The sequence shown here is derived from an EMBL/GenBank/DDBJ whole genome shotgun (WGS) entry which is preliminary data.</text>
</comment>
<evidence type="ECO:0000256" key="5">
    <source>
        <dbReference type="ARBA" id="ARBA00022989"/>
    </source>
</evidence>
<evidence type="ECO:0000256" key="2">
    <source>
        <dbReference type="ARBA" id="ARBA00022448"/>
    </source>
</evidence>
<keyword evidence="6 7" id="KW-0472">Membrane</keyword>
<evidence type="ECO:0000256" key="6">
    <source>
        <dbReference type="ARBA" id="ARBA00023136"/>
    </source>
</evidence>
<proteinExistence type="predicted"/>
<dbReference type="EMBL" id="WJHE01000750">
    <property type="protein sequence ID" value="MST33855.1"/>
    <property type="molecule type" value="Genomic_DNA"/>
</dbReference>
<dbReference type="PANTHER" id="PTHR43738">
    <property type="entry name" value="ABC TRANSPORTER, MEMBRANE PROTEIN"/>
    <property type="match status" value="1"/>
</dbReference>
<evidence type="ECO:0000256" key="7">
    <source>
        <dbReference type="SAM" id="Phobius"/>
    </source>
</evidence>
<keyword evidence="2" id="KW-0813">Transport</keyword>
<evidence type="ECO:0000313" key="10">
    <source>
        <dbReference type="Proteomes" id="UP000437736"/>
    </source>
</evidence>
<dbReference type="InterPro" id="IPR051125">
    <property type="entry name" value="ABC-4/HrtB_transporter"/>
</dbReference>
<keyword evidence="10" id="KW-1185">Reference proteome</keyword>
<feature type="transmembrane region" description="Helical" evidence="7">
    <location>
        <begin position="290"/>
        <end position="321"/>
    </location>
</feature>
<name>A0ABW9QVG7_9ACTN</name>
<dbReference type="PANTHER" id="PTHR43738:SF1">
    <property type="entry name" value="HEMIN TRANSPORT SYSTEM PERMEASE PROTEIN HRTB-RELATED"/>
    <property type="match status" value="1"/>
</dbReference>
<feature type="transmembrane region" description="Helical" evidence="7">
    <location>
        <begin position="333"/>
        <end position="353"/>
    </location>
</feature>
<reference evidence="9 10" key="1">
    <citation type="submission" date="2019-11" db="EMBL/GenBank/DDBJ databases">
        <title>Acidiferrimicrobium australis gen. nov., sp. nov., an acidophilic and obligately heterotrophic, member of the Actinobacteria that catalyses dissimilatory oxido- reduction of iron isolated from metal-rich acidic water in Chile.</title>
        <authorList>
            <person name="Gonzalez D."/>
            <person name="Huber K."/>
            <person name="Hedrich S."/>
            <person name="Rojas-Villalobos C."/>
            <person name="Quatrini R."/>
            <person name="Dinamarca M.A."/>
            <person name="Schwarz A."/>
            <person name="Canales C."/>
            <person name="Nancucheo I."/>
        </authorList>
    </citation>
    <scope>NUCLEOTIDE SEQUENCE [LARGE SCALE GENOMIC DNA]</scope>
    <source>
        <strain evidence="9 10">USS-CCA1</strain>
    </source>
</reference>
<evidence type="ECO:0000256" key="4">
    <source>
        <dbReference type="ARBA" id="ARBA00022692"/>
    </source>
</evidence>
<accession>A0ABW9QVG7</accession>
<protein>
    <submittedName>
        <fullName evidence="9">FtsX-like permease family protein</fullName>
    </submittedName>
</protein>
<evidence type="ECO:0000313" key="9">
    <source>
        <dbReference type="EMBL" id="MST33855.1"/>
    </source>
</evidence>
<dbReference type="Proteomes" id="UP000437736">
    <property type="component" value="Unassembled WGS sequence"/>
</dbReference>
<feature type="domain" description="ABC3 transporter permease C-terminal" evidence="8">
    <location>
        <begin position="251"/>
        <end position="361"/>
    </location>
</feature>
<keyword evidence="4 7" id="KW-0812">Transmembrane</keyword>
<keyword evidence="5 7" id="KW-1133">Transmembrane helix</keyword>
<evidence type="ECO:0000256" key="1">
    <source>
        <dbReference type="ARBA" id="ARBA00004651"/>
    </source>
</evidence>
<dbReference type="Pfam" id="PF02687">
    <property type="entry name" value="FtsX"/>
    <property type="match status" value="1"/>
</dbReference>
<dbReference type="InterPro" id="IPR003838">
    <property type="entry name" value="ABC3_permease_C"/>
</dbReference>
<keyword evidence="3" id="KW-1003">Cell membrane</keyword>